<dbReference type="InterPro" id="IPR011051">
    <property type="entry name" value="RmlC_Cupin_sf"/>
</dbReference>
<dbReference type="Pfam" id="PF02678">
    <property type="entry name" value="Pirin"/>
    <property type="match status" value="1"/>
</dbReference>
<feature type="binding site" evidence="2">
    <location>
        <position position="106"/>
    </location>
    <ligand>
        <name>Fe cation</name>
        <dbReference type="ChEBI" id="CHEBI:24875"/>
    </ligand>
</feature>
<evidence type="ECO:0000313" key="6">
    <source>
        <dbReference type="Proteomes" id="UP000233766"/>
    </source>
</evidence>
<reference evidence="5 6" key="1">
    <citation type="submission" date="2017-12" db="EMBL/GenBank/DDBJ databases">
        <title>Sequencing the genomes of 1000 Actinobacteria strains.</title>
        <authorList>
            <person name="Klenk H.-P."/>
        </authorList>
    </citation>
    <scope>NUCLEOTIDE SEQUENCE [LARGE SCALE GENOMIC DNA]</scope>
    <source>
        <strain evidence="5 6">DSM 44489</strain>
    </source>
</reference>
<feature type="domain" description="Pirin N-terminal" evidence="4">
    <location>
        <begin position="26"/>
        <end position="127"/>
    </location>
</feature>
<dbReference type="Gene3D" id="2.60.120.10">
    <property type="entry name" value="Jelly Rolls"/>
    <property type="match status" value="2"/>
</dbReference>
<keyword evidence="6" id="KW-1185">Reference proteome</keyword>
<evidence type="ECO:0000256" key="3">
    <source>
        <dbReference type="RuleBase" id="RU003457"/>
    </source>
</evidence>
<dbReference type="PANTHER" id="PTHR43212">
    <property type="entry name" value="QUERCETIN 2,3-DIOXYGENASE"/>
    <property type="match status" value="1"/>
</dbReference>
<organism evidence="5 6">
    <name type="scientific">Nocardia fluminea</name>
    <dbReference type="NCBI Taxonomy" id="134984"/>
    <lineage>
        <taxon>Bacteria</taxon>
        <taxon>Bacillati</taxon>
        <taxon>Actinomycetota</taxon>
        <taxon>Actinomycetes</taxon>
        <taxon>Mycobacteriales</taxon>
        <taxon>Nocardiaceae</taxon>
        <taxon>Nocardia</taxon>
    </lineage>
</organism>
<dbReference type="EMBL" id="PJMW01000002">
    <property type="protein sequence ID" value="PKV80753.1"/>
    <property type="molecule type" value="Genomic_DNA"/>
</dbReference>
<dbReference type="OrthoDB" id="321327at2"/>
<feature type="binding site" evidence="2">
    <location>
        <position position="62"/>
    </location>
    <ligand>
        <name>Fe cation</name>
        <dbReference type="ChEBI" id="CHEBI:24875"/>
    </ligand>
</feature>
<keyword evidence="2" id="KW-0408">Iron</keyword>
<comment type="caution">
    <text evidence="5">The sequence shown here is derived from an EMBL/GenBank/DDBJ whole genome shotgun (WGS) entry which is preliminary data.</text>
</comment>
<comment type="cofactor">
    <cofactor evidence="2">
        <name>Fe cation</name>
        <dbReference type="ChEBI" id="CHEBI:24875"/>
    </cofactor>
    <text evidence="2">Binds 1 Fe cation per subunit.</text>
</comment>
<dbReference type="Proteomes" id="UP000233766">
    <property type="component" value="Unassembled WGS sequence"/>
</dbReference>
<comment type="similarity">
    <text evidence="1 3">Belongs to the pirin family.</text>
</comment>
<dbReference type="AlphaFoldDB" id="A0A2N3VGM4"/>
<dbReference type="SUPFAM" id="SSF51182">
    <property type="entry name" value="RmlC-like cupins"/>
    <property type="match status" value="1"/>
</dbReference>
<evidence type="ECO:0000259" key="4">
    <source>
        <dbReference type="Pfam" id="PF02678"/>
    </source>
</evidence>
<dbReference type="PANTHER" id="PTHR43212:SF3">
    <property type="entry name" value="QUERCETIN 2,3-DIOXYGENASE"/>
    <property type="match status" value="1"/>
</dbReference>
<keyword evidence="2" id="KW-0479">Metal-binding</keyword>
<feature type="binding site" evidence="2">
    <location>
        <position position="64"/>
    </location>
    <ligand>
        <name>Fe cation</name>
        <dbReference type="ChEBI" id="CHEBI:24875"/>
    </ligand>
</feature>
<dbReference type="InterPro" id="IPR003829">
    <property type="entry name" value="Pirin_N_dom"/>
</dbReference>
<evidence type="ECO:0000313" key="5">
    <source>
        <dbReference type="EMBL" id="PKV80753.1"/>
    </source>
</evidence>
<name>A0A2N3VGM4_9NOCA</name>
<dbReference type="RefSeq" id="WP_101466620.1">
    <property type="nucleotide sequence ID" value="NZ_PJMW01000002.1"/>
</dbReference>
<accession>A0A2N3VGM4</accession>
<protein>
    <recommendedName>
        <fullName evidence="4">Pirin N-terminal domain-containing protein</fullName>
    </recommendedName>
</protein>
<sequence>MNVTEQVQVVPGADRRRWRNEWLDSRQSFPATGNFVLEDYAHGLLLVHNEDIVDPGEGFDTHQHRDTEILTWVLEGTVVHQDSTGHSGMIRPGLAQRMSAGAGILHSERNGAGYREKQRLHVVQMWIPPDTTGVAPSYQELDIEGALARNELVPVASGMPRHRGAAAIGIGNRHAAFHVARLDPGRTVTVPDAPYGHVFLARGTADYEGYGTLEQGDAVRLTATGGHRVTAVTAAELLIWEMTATARR</sequence>
<dbReference type="InterPro" id="IPR014710">
    <property type="entry name" value="RmlC-like_jellyroll"/>
</dbReference>
<dbReference type="GO" id="GO:0046872">
    <property type="term" value="F:metal ion binding"/>
    <property type="evidence" value="ECO:0007669"/>
    <property type="project" value="UniProtKB-KW"/>
</dbReference>
<dbReference type="PIRSF" id="PIRSF006232">
    <property type="entry name" value="Pirin"/>
    <property type="match status" value="1"/>
</dbReference>
<dbReference type="InterPro" id="IPR012093">
    <property type="entry name" value="Pirin"/>
</dbReference>
<evidence type="ECO:0000256" key="2">
    <source>
        <dbReference type="PIRSR" id="PIRSR006232-1"/>
    </source>
</evidence>
<gene>
    <name evidence="5" type="ORF">ATK86_5186</name>
</gene>
<evidence type="ECO:0000256" key="1">
    <source>
        <dbReference type="ARBA" id="ARBA00008416"/>
    </source>
</evidence>
<feature type="binding site" evidence="2">
    <location>
        <position position="108"/>
    </location>
    <ligand>
        <name>Fe cation</name>
        <dbReference type="ChEBI" id="CHEBI:24875"/>
    </ligand>
</feature>
<proteinExistence type="inferred from homology"/>